<evidence type="ECO:0000313" key="4">
    <source>
        <dbReference type="Proteomes" id="UP001152888"/>
    </source>
</evidence>
<proteinExistence type="predicted"/>
<evidence type="ECO:0000256" key="1">
    <source>
        <dbReference type="SAM" id="MobiDB-lite"/>
    </source>
</evidence>
<keyword evidence="2" id="KW-1133">Transmembrane helix</keyword>
<feature type="transmembrane region" description="Helical" evidence="2">
    <location>
        <begin position="20"/>
        <end position="38"/>
    </location>
</feature>
<comment type="caution">
    <text evidence="3">The sequence shown here is derived from an EMBL/GenBank/DDBJ whole genome shotgun (WGS) entry which is preliminary data.</text>
</comment>
<feature type="region of interest" description="Disordered" evidence="1">
    <location>
        <begin position="308"/>
        <end position="373"/>
    </location>
</feature>
<feature type="compositionally biased region" description="Low complexity" evidence="1">
    <location>
        <begin position="324"/>
        <end position="340"/>
    </location>
</feature>
<dbReference type="Proteomes" id="UP001152888">
    <property type="component" value="Unassembled WGS sequence"/>
</dbReference>
<sequence>MYVDRNNLLGRCFLTREHNVIRWTELILCMVCLLLSILMFHKRVFITTKIVHATVNAAFVFITATDVISWCVKTPITIKTWMIISTAGFLMYCLNAGLLLFTKRVTSSGLITFNIVACIIAAIAFLIDCIWICWEYIHADFSTVQTVDRRVIPGKVGGVCTNIECLKADNLIERVVDRAVSACCLMELNEIECPVVRKRRCNAVHPIIRPMSYGGTFPVDKYLAPLSSGASYRSVSRTSDFTGTSPCPCSRSRSIRLVSSSRSTDTTRRTTDRFYSQEYRAASLVPEEQHMLESDTVPERDYVDEHVHRPAQETSYRSSEAGYSGTSQSTSVSSQTAGSSMKDVHQKTQTCHCVTSSAQGRGIESIAEEDPSQ</sequence>
<keyword evidence="4" id="KW-1185">Reference proteome</keyword>
<gene>
    <name evidence="3" type="ORF">ACAOBT_LOCUS10747</name>
</gene>
<feature type="compositionally biased region" description="Polar residues" evidence="1">
    <location>
        <begin position="347"/>
        <end position="359"/>
    </location>
</feature>
<evidence type="ECO:0000313" key="3">
    <source>
        <dbReference type="EMBL" id="CAH1973784.1"/>
    </source>
</evidence>
<organism evidence="3 4">
    <name type="scientific">Acanthoscelides obtectus</name>
    <name type="common">Bean weevil</name>
    <name type="synonym">Bruchus obtectus</name>
    <dbReference type="NCBI Taxonomy" id="200917"/>
    <lineage>
        <taxon>Eukaryota</taxon>
        <taxon>Metazoa</taxon>
        <taxon>Ecdysozoa</taxon>
        <taxon>Arthropoda</taxon>
        <taxon>Hexapoda</taxon>
        <taxon>Insecta</taxon>
        <taxon>Pterygota</taxon>
        <taxon>Neoptera</taxon>
        <taxon>Endopterygota</taxon>
        <taxon>Coleoptera</taxon>
        <taxon>Polyphaga</taxon>
        <taxon>Cucujiformia</taxon>
        <taxon>Chrysomeloidea</taxon>
        <taxon>Chrysomelidae</taxon>
        <taxon>Bruchinae</taxon>
        <taxon>Bruchini</taxon>
        <taxon>Acanthoscelides</taxon>
    </lineage>
</organism>
<feature type="transmembrane region" description="Helical" evidence="2">
    <location>
        <begin position="50"/>
        <end position="69"/>
    </location>
</feature>
<keyword evidence="2" id="KW-0472">Membrane</keyword>
<feature type="transmembrane region" description="Helical" evidence="2">
    <location>
        <begin position="81"/>
        <end position="101"/>
    </location>
</feature>
<accession>A0A9P0KLB3</accession>
<name>A0A9P0KLB3_ACAOB</name>
<feature type="transmembrane region" description="Helical" evidence="2">
    <location>
        <begin position="113"/>
        <end position="137"/>
    </location>
</feature>
<reference evidence="3" key="1">
    <citation type="submission" date="2022-03" db="EMBL/GenBank/DDBJ databases">
        <authorList>
            <person name="Sayadi A."/>
        </authorList>
    </citation>
    <scope>NUCLEOTIDE SEQUENCE</scope>
</reference>
<protein>
    <submittedName>
        <fullName evidence="3">Uncharacterized protein</fullName>
    </submittedName>
</protein>
<dbReference type="OrthoDB" id="6746532at2759"/>
<dbReference type="EMBL" id="CAKOFQ010006815">
    <property type="protein sequence ID" value="CAH1973784.1"/>
    <property type="molecule type" value="Genomic_DNA"/>
</dbReference>
<keyword evidence="2" id="KW-0812">Transmembrane</keyword>
<evidence type="ECO:0000256" key="2">
    <source>
        <dbReference type="SAM" id="Phobius"/>
    </source>
</evidence>
<dbReference type="AlphaFoldDB" id="A0A9P0KLB3"/>